<dbReference type="Proteomes" id="UP000294829">
    <property type="component" value="Unassembled WGS sequence"/>
</dbReference>
<dbReference type="RefSeq" id="WP_133329652.1">
    <property type="nucleotide sequence ID" value="NZ_SMYL01000008.1"/>
</dbReference>
<name>A0A4V3AU93_9BURK</name>
<proteinExistence type="predicted"/>
<gene>
    <name evidence="1" type="ORF">E2I14_14130</name>
</gene>
<sequence>MTLEEIIEAGSGAAEQRVLRMTANAKSAQDRAKQLKDQADASADILKLRQTRLKAAKVRKASCGKMITPYK</sequence>
<evidence type="ECO:0000313" key="2">
    <source>
        <dbReference type="Proteomes" id="UP000294829"/>
    </source>
</evidence>
<accession>A0A4V3AU93</accession>
<evidence type="ECO:0000313" key="1">
    <source>
        <dbReference type="EMBL" id="TDK63709.1"/>
    </source>
</evidence>
<keyword evidence="2" id="KW-1185">Reference proteome</keyword>
<dbReference type="EMBL" id="SMYL01000008">
    <property type="protein sequence ID" value="TDK63709.1"/>
    <property type="molecule type" value="Genomic_DNA"/>
</dbReference>
<reference evidence="1 2" key="1">
    <citation type="submission" date="2019-03" db="EMBL/GenBank/DDBJ databases">
        <title>Sapientia aquatica gen. nov., sp. nov., isolated from a crater lake.</title>
        <authorList>
            <person name="Felfoldi T."/>
            <person name="Szabo A."/>
            <person name="Toth E."/>
            <person name="Schumann P."/>
            <person name="Keki Z."/>
            <person name="Marialigeti K."/>
            <person name="Mathe I."/>
        </authorList>
    </citation>
    <scope>NUCLEOTIDE SEQUENCE [LARGE SCALE GENOMIC DNA]</scope>
    <source>
        <strain evidence="1 2">SA-152</strain>
    </source>
</reference>
<protein>
    <submittedName>
        <fullName evidence="1">Uncharacterized protein</fullName>
    </submittedName>
</protein>
<dbReference type="AlphaFoldDB" id="A0A4V3AU93"/>
<organism evidence="1 2">
    <name type="scientific">Sapientia aquatica</name>
    <dbReference type="NCBI Taxonomy" id="1549640"/>
    <lineage>
        <taxon>Bacteria</taxon>
        <taxon>Pseudomonadati</taxon>
        <taxon>Pseudomonadota</taxon>
        <taxon>Betaproteobacteria</taxon>
        <taxon>Burkholderiales</taxon>
        <taxon>Oxalobacteraceae</taxon>
        <taxon>Sapientia</taxon>
    </lineage>
</organism>
<comment type="caution">
    <text evidence="1">The sequence shown here is derived from an EMBL/GenBank/DDBJ whole genome shotgun (WGS) entry which is preliminary data.</text>
</comment>